<organism evidence="1 2">
    <name type="scientific">Serratia fonticola</name>
    <dbReference type="NCBI Taxonomy" id="47917"/>
    <lineage>
        <taxon>Bacteria</taxon>
        <taxon>Pseudomonadati</taxon>
        <taxon>Pseudomonadota</taxon>
        <taxon>Gammaproteobacteria</taxon>
        <taxon>Enterobacterales</taxon>
        <taxon>Yersiniaceae</taxon>
        <taxon>Serratia</taxon>
    </lineage>
</organism>
<sequence>MKISINDSLGFPLFQHFTPEVINRSALCRLMGFDENQFHRYEKKNGFERAVKHFKELAKKAAKPLNP</sequence>
<comment type="caution">
    <text evidence="1">The sequence shown here is derived from an EMBL/GenBank/DDBJ whole genome shotgun (WGS) entry which is preliminary data.</text>
</comment>
<reference evidence="1" key="1">
    <citation type="submission" date="2020-08" db="EMBL/GenBank/DDBJ databases">
        <title>Food and environmental bacterial isolates.</title>
        <authorList>
            <person name="Richter L."/>
            <person name="Du Plessis E.M."/>
            <person name="Duvenage S."/>
            <person name="Allam M."/>
            <person name="Korsten L."/>
        </authorList>
    </citation>
    <scope>NUCLEOTIDE SEQUENCE</scope>
    <source>
        <strain evidence="1">UPMP2127</strain>
    </source>
</reference>
<dbReference type="GeneID" id="69638858"/>
<dbReference type="AlphaFoldDB" id="A0AAW3WVB7"/>
<gene>
    <name evidence="1" type="ORF">H8J20_15595</name>
</gene>
<dbReference type="EMBL" id="JACNYO010000015">
    <property type="protein sequence ID" value="MBC3213572.1"/>
    <property type="molecule type" value="Genomic_DNA"/>
</dbReference>
<dbReference type="Proteomes" id="UP000659084">
    <property type="component" value="Unassembled WGS sequence"/>
</dbReference>
<evidence type="ECO:0000313" key="2">
    <source>
        <dbReference type="Proteomes" id="UP000659084"/>
    </source>
</evidence>
<evidence type="ECO:0000313" key="1">
    <source>
        <dbReference type="EMBL" id="MBC3213572.1"/>
    </source>
</evidence>
<name>A0AAW3WVB7_SERFO</name>
<proteinExistence type="predicted"/>
<protein>
    <submittedName>
        <fullName evidence="1">Uncharacterized protein</fullName>
    </submittedName>
</protein>
<accession>A0AAW3WVB7</accession>
<dbReference type="RefSeq" id="WP_021181264.1">
    <property type="nucleotide sequence ID" value="NZ_CP040182.1"/>
</dbReference>